<evidence type="ECO:0000259" key="5">
    <source>
        <dbReference type="Pfam" id="PF04734"/>
    </source>
</evidence>
<comment type="cofactor">
    <cofactor evidence="2">
        <name>Zn(2+)</name>
        <dbReference type="ChEBI" id="CHEBI:29105"/>
    </cofactor>
    <text evidence="2">Binds 1 zinc ion per subunit.</text>
</comment>
<dbReference type="PANTHER" id="PTHR12670">
    <property type="entry name" value="CERAMIDASE"/>
    <property type="match status" value="1"/>
</dbReference>
<gene>
    <name evidence="6" type="ORF">A11A3_15087</name>
</gene>
<evidence type="ECO:0000313" key="6">
    <source>
        <dbReference type="EMBL" id="EKF73138.1"/>
    </source>
</evidence>
<dbReference type="InterPro" id="IPR006823">
    <property type="entry name" value="Ceramidase_alk"/>
</dbReference>
<feature type="domain" description="Neutral/alkaline non-lysosomal ceramidase N-terminal" evidence="5">
    <location>
        <begin position="2"/>
        <end position="402"/>
    </location>
</feature>
<evidence type="ECO:0000256" key="1">
    <source>
        <dbReference type="PIRSR" id="PIRSR606823-1"/>
    </source>
</evidence>
<accession>L0W8T4</accession>
<dbReference type="Pfam" id="PF04734">
    <property type="entry name" value="Ceramidase_alk"/>
    <property type="match status" value="2"/>
</dbReference>
<dbReference type="GO" id="GO:0046514">
    <property type="term" value="P:ceramide catabolic process"/>
    <property type="evidence" value="ECO:0007669"/>
    <property type="project" value="InterPro"/>
</dbReference>
<keyword evidence="7" id="KW-1185">Reference proteome</keyword>
<dbReference type="eggNOG" id="ENOG502Z84X">
    <property type="taxonomic scope" value="Bacteria"/>
</dbReference>
<feature type="region of interest" description="Disordered" evidence="4">
    <location>
        <begin position="541"/>
        <end position="572"/>
    </location>
</feature>
<organism evidence="6 7">
    <name type="scientific">Alcanivorax hongdengensis A-11-3</name>
    <dbReference type="NCBI Taxonomy" id="1177179"/>
    <lineage>
        <taxon>Bacteria</taxon>
        <taxon>Pseudomonadati</taxon>
        <taxon>Pseudomonadota</taxon>
        <taxon>Gammaproteobacteria</taxon>
        <taxon>Oceanospirillales</taxon>
        <taxon>Alcanivoracaceae</taxon>
        <taxon>Alcanivorax</taxon>
    </lineage>
</organism>
<dbReference type="GO" id="GO:0016020">
    <property type="term" value="C:membrane"/>
    <property type="evidence" value="ECO:0007669"/>
    <property type="project" value="GOC"/>
</dbReference>
<evidence type="ECO:0000256" key="4">
    <source>
        <dbReference type="SAM" id="MobiDB-lite"/>
    </source>
</evidence>
<keyword evidence="3" id="KW-0443">Lipid metabolism</keyword>
<evidence type="ECO:0000256" key="2">
    <source>
        <dbReference type="PIRSR" id="PIRSR606823-2"/>
    </source>
</evidence>
<dbReference type="EC" id="3.5.1.23" evidence="3"/>
<dbReference type="GO" id="GO:0017040">
    <property type="term" value="F:N-acylsphingosine amidohydrolase activity"/>
    <property type="evidence" value="ECO:0007669"/>
    <property type="project" value="UniProtKB-UniRule"/>
</dbReference>
<dbReference type="EMBL" id="AMRJ01000033">
    <property type="protein sequence ID" value="EKF73138.1"/>
    <property type="molecule type" value="Genomic_DNA"/>
</dbReference>
<keyword evidence="2" id="KW-0862">Zinc</keyword>
<evidence type="ECO:0000313" key="7">
    <source>
        <dbReference type="Proteomes" id="UP000010164"/>
    </source>
</evidence>
<feature type="domain" description="Neutral/alkaline non-lysosomal ceramidase N-terminal" evidence="5">
    <location>
        <begin position="432"/>
        <end position="529"/>
    </location>
</feature>
<comment type="catalytic activity">
    <reaction evidence="3">
        <text>an N-acylsphing-4-enine + H2O = sphing-4-enine + a fatty acid</text>
        <dbReference type="Rhea" id="RHEA:20856"/>
        <dbReference type="ChEBI" id="CHEBI:15377"/>
        <dbReference type="ChEBI" id="CHEBI:28868"/>
        <dbReference type="ChEBI" id="CHEBI:52639"/>
        <dbReference type="ChEBI" id="CHEBI:57756"/>
        <dbReference type="EC" id="3.5.1.23"/>
    </reaction>
</comment>
<protein>
    <recommendedName>
        <fullName evidence="3">Neutral ceramidase</fullName>
        <ecNumber evidence="3">3.5.1.23</ecNumber>
    </recommendedName>
</protein>
<dbReference type="OrthoDB" id="6899210at2"/>
<dbReference type="AlphaFoldDB" id="L0W8T4"/>
<dbReference type="RefSeq" id="WP_008930187.1">
    <property type="nucleotide sequence ID" value="NZ_AMRJ01000033.1"/>
</dbReference>
<dbReference type="GO" id="GO:0005576">
    <property type="term" value="C:extracellular region"/>
    <property type="evidence" value="ECO:0007669"/>
    <property type="project" value="TreeGrafter"/>
</dbReference>
<keyword evidence="3" id="KW-0746">Sphingolipid metabolism</keyword>
<keyword evidence="2" id="KW-0479">Metal-binding</keyword>
<name>L0W8T4_9GAMM</name>
<dbReference type="InterPro" id="IPR031329">
    <property type="entry name" value="NEUT/ALK_ceramidase_N"/>
</dbReference>
<evidence type="ECO:0000256" key="3">
    <source>
        <dbReference type="RuleBase" id="RU366019"/>
    </source>
</evidence>
<dbReference type="PANTHER" id="PTHR12670:SF1">
    <property type="entry name" value="NEUTRAL CERAMIDASE"/>
    <property type="match status" value="1"/>
</dbReference>
<feature type="binding site" evidence="2">
    <location>
        <position position="501"/>
    </location>
    <ligand>
        <name>Zn(2+)</name>
        <dbReference type="ChEBI" id="CHEBI:29105"/>
    </ligand>
</feature>
<keyword evidence="3" id="KW-0378">Hydrolase</keyword>
<dbReference type="GO" id="GO:0046872">
    <property type="term" value="F:metal ion binding"/>
    <property type="evidence" value="ECO:0007669"/>
    <property type="project" value="UniProtKB-KW"/>
</dbReference>
<comment type="caution">
    <text evidence="6">The sequence shown here is derived from an EMBL/GenBank/DDBJ whole genome shotgun (WGS) entry which is preliminary data.</text>
</comment>
<dbReference type="STRING" id="1177179.A11A3_15087"/>
<dbReference type="Proteomes" id="UP000010164">
    <property type="component" value="Unassembled WGS sequence"/>
</dbReference>
<feature type="binding site" evidence="2">
    <location>
        <position position="93"/>
    </location>
    <ligand>
        <name>Zn(2+)</name>
        <dbReference type="ChEBI" id="CHEBI:29105"/>
    </ligand>
</feature>
<dbReference type="GO" id="GO:0042759">
    <property type="term" value="P:long-chain fatty acid biosynthetic process"/>
    <property type="evidence" value="ECO:0007669"/>
    <property type="project" value="TreeGrafter"/>
</dbReference>
<feature type="binding site" evidence="2">
    <location>
        <position position="207"/>
    </location>
    <ligand>
        <name>Zn(2+)</name>
        <dbReference type="ChEBI" id="CHEBI:29105"/>
    </ligand>
</feature>
<reference evidence="6 7" key="1">
    <citation type="journal article" date="2012" name="J. Bacteriol.">
        <title>Genome Sequence of the Alkane-Degrading Bacterium Alcanivorax hongdengensis Type Strain A-11-3.</title>
        <authorList>
            <person name="Lai Q."/>
            <person name="Shao Z."/>
        </authorList>
    </citation>
    <scope>NUCLEOTIDE SEQUENCE [LARGE SCALE GENOMIC DNA]</scope>
    <source>
        <strain evidence="6 7">A-11-3</strain>
    </source>
</reference>
<comment type="similarity">
    <text evidence="3">Belongs to the neutral ceramidase family.</text>
</comment>
<sequence>MYQAGWSKQQLAIVAQGYAMHGYGQPGHRAFGTRAPLHARCFYIADGDAAPLIYCCLDLGYITHAMRAGVVERLHAHLGEGWDEQRLVLTCTHTHSGPGGCSQDGLYNLVTPGYVPAHVEAIVEACVSAILDARDRAAPTELALISAPLDEETPVAWNRSLAAYNRNPDVTPRSDDQTHLALDRTMHVLRFQRDGQTRALLSLFGVHATCLGSHNHNHDGDNKGYAALHAEQVLAEQGGDQGIDPPVAIFAQGTAGDVSPHYQGPGAHRRRRQLKGEAEYDYARQNGQRQSEHALAMVNSDQALPISGPLDGVLTYVDMGNQLASPQYADQCDNARTSPPCHGVAFFAGAPIDGPGMPAPMVFIAKQLARRVKRRRLKQGEPEFARLYASQGVKDILMEAGSKRVLGYPLDRIPLPGFADPLVAELKRQVSIGALAQSAMVPSVLPLQILQLGNLRLVCAPGEFTTVAGRRLVQAVSAQWPAQADNARTLISTYCNDYMGYVTTRQEYQEQAYEGGHTVFGQWTLAAFQTCFARLAGALEQPPQARDHDTSTRPPATPAAELALRSNLPPRP</sequence>
<proteinExistence type="inferred from homology"/>
<feature type="binding site" evidence="2">
    <location>
        <position position="463"/>
    </location>
    <ligand>
        <name>Zn(2+)</name>
        <dbReference type="ChEBI" id="CHEBI:29105"/>
    </ligand>
</feature>
<dbReference type="GO" id="GO:0046512">
    <property type="term" value="P:sphingosine biosynthetic process"/>
    <property type="evidence" value="ECO:0007669"/>
    <property type="project" value="TreeGrafter"/>
</dbReference>
<feature type="active site" description="Nucleophile" evidence="1">
    <location>
        <position position="259"/>
    </location>
</feature>
<dbReference type="PATRIC" id="fig|1177179.3.peg.2969"/>